<dbReference type="Proteomes" id="UP000681967">
    <property type="component" value="Unassembled WGS sequence"/>
</dbReference>
<dbReference type="InterPro" id="IPR011042">
    <property type="entry name" value="6-blade_b-propeller_TolB-like"/>
</dbReference>
<dbReference type="InterPro" id="IPR010620">
    <property type="entry name" value="SBBP_repeat"/>
</dbReference>
<evidence type="ECO:0000313" key="2">
    <source>
        <dbReference type="Proteomes" id="UP000681967"/>
    </source>
</evidence>
<protein>
    <recommendedName>
        <fullName evidence="3">6-bladed beta-propeller</fullName>
    </recommendedName>
</protein>
<proteinExistence type="predicted"/>
<evidence type="ECO:0008006" key="3">
    <source>
        <dbReference type="Google" id="ProtNLM"/>
    </source>
</evidence>
<name>A0A8S3FXU6_9BILA</name>
<feature type="non-terminal residue" evidence="1">
    <location>
        <position position="1"/>
    </location>
</feature>
<dbReference type="Pfam" id="PF06739">
    <property type="entry name" value="SBBP"/>
    <property type="match status" value="1"/>
</dbReference>
<dbReference type="AlphaFoldDB" id="A0A8S3FXU6"/>
<reference evidence="1" key="1">
    <citation type="submission" date="2021-02" db="EMBL/GenBank/DDBJ databases">
        <authorList>
            <person name="Nowell W R."/>
        </authorList>
    </citation>
    <scope>NUCLEOTIDE SEQUENCE</scope>
</reference>
<organism evidence="1 2">
    <name type="scientific">Rotaria magnacalcarata</name>
    <dbReference type="NCBI Taxonomy" id="392030"/>
    <lineage>
        <taxon>Eukaryota</taxon>
        <taxon>Metazoa</taxon>
        <taxon>Spiralia</taxon>
        <taxon>Gnathifera</taxon>
        <taxon>Rotifera</taxon>
        <taxon>Eurotatoria</taxon>
        <taxon>Bdelloidea</taxon>
        <taxon>Philodinida</taxon>
        <taxon>Philodinidae</taxon>
        <taxon>Rotaria</taxon>
    </lineage>
</organism>
<accession>A0A8S3FXU6</accession>
<dbReference type="SUPFAM" id="SSF63829">
    <property type="entry name" value="Calcium-dependent phosphotriesterase"/>
    <property type="match status" value="1"/>
</dbReference>
<gene>
    <name evidence="1" type="ORF">BYL167_LOCUS70861</name>
</gene>
<sequence length="64" mass="7014">ADFSNARVMRWFKDAKQGEVIAGGNGEGEEPNQLTWPSSLAFDRHGNLYVSNSGSARVVKFEIA</sequence>
<comment type="caution">
    <text evidence="1">The sequence shown here is derived from an EMBL/GenBank/DDBJ whole genome shotgun (WGS) entry which is preliminary data.</text>
</comment>
<dbReference type="EMBL" id="CAJOBH010253840">
    <property type="protein sequence ID" value="CAF5144498.1"/>
    <property type="molecule type" value="Genomic_DNA"/>
</dbReference>
<evidence type="ECO:0000313" key="1">
    <source>
        <dbReference type="EMBL" id="CAF5144498.1"/>
    </source>
</evidence>
<dbReference type="Gene3D" id="2.120.10.30">
    <property type="entry name" value="TolB, C-terminal domain"/>
    <property type="match status" value="1"/>
</dbReference>